<evidence type="ECO:0000313" key="3">
    <source>
        <dbReference type="Proteomes" id="UP000265520"/>
    </source>
</evidence>
<sequence>VVDGQIVIPDQYRQMEAEDEDEEEQDEEDTARRAMGKVTVDLPV</sequence>
<organism evidence="2 3">
    <name type="scientific">Trifolium medium</name>
    <dbReference type="NCBI Taxonomy" id="97028"/>
    <lineage>
        <taxon>Eukaryota</taxon>
        <taxon>Viridiplantae</taxon>
        <taxon>Streptophyta</taxon>
        <taxon>Embryophyta</taxon>
        <taxon>Tracheophyta</taxon>
        <taxon>Spermatophyta</taxon>
        <taxon>Magnoliopsida</taxon>
        <taxon>eudicotyledons</taxon>
        <taxon>Gunneridae</taxon>
        <taxon>Pentapetalae</taxon>
        <taxon>rosids</taxon>
        <taxon>fabids</taxon>
        <taxon>Fabales</taxon>
        <taxon>Fabaceae</taxon>
        <taxon>Papilionoideae</taxon>
        <taxon>50 kb inversion clade</taxon>
        <taxon>NPAAA clade</taxon>
        <taxon>Hologalegina</taxon>
        <taxon>IRL clade</taxon>
        <taxon>Trifolieae</taxon>
        <taxon>Trifolium</taxon>
    </lineage>
</organism>
<keyword evidence="3" id="KW-1185">Reference proteome</keyword>
<accession>A0A392QP08</accession>
<reference evidence="2 3" key="1">
    <citation type="journal article" date="2018" name="Front. Plant Sci.">
        <title>Red Clover (Trifolium pratense) and Zigzag Clover (T. medium) - A Picture of Genomic Similarities and Differences.</title>
        <authorList>
            <person name="Dluhosova J."/>
            <person name="Istvanek J."/>
            <person name="Nedelnik J."/>
            <person name="Repkova J."/>
        </authorList>
    </citation>
    <scope>NUCLEOTIDE SEQUENCE [LARGE SCALE GENOMIC DNA]</scope>
    <source>
        <strain evidence="3">cv. 10/8</strain>
        <tissue evidence="2">Leaf</tissue>
    </source>
</reference>
<feature type="compositionally biased region" description="Acidic residues" evidence="1">
    <location>
        <begin position="17"/>
        <end position="29"/>
    </location>
</feature>
<dbReference type="Proteomes" id="UP000265520">
    <property type="component" value="Unassembled WGS sequence"/>
</dbReference>
<feature type="region of interest" description="Disordered" evidence="1">
    <location>
        <begin position="1"/>
        <end position="44"/>
    </location>
</feature>
<name>A0A392QP08_9FABA</name>
<proteinExistence type="predicted"/>
<dbReference type="AlphaFoldDB" id="A0A392QP08"/>
<evidence type="ECO:0000256" key="1">
    <source>
        <dbReference type="SAM" id="MobiDB-lite"/>
    </source>
</evidence>
<protein>
    <submittedName>
        <fullName evidence="2">Uncharacterized protein</fullName>
    </submittedName>
</protein>
<comment type="caution">
    <text evidence="2">The sequence shown here is derived from an EMBL/GenBank/DDBJ whole genome shotgun (WGS) entry which is preliminary data.</text>
</comment>
<dbReference type="EMBL" id="LXQA010148183">
    <property type="protein sequence ID" value="MCI25604.1"/>
    <property type="molecule type" value="Genomic_DNA"/>
</dbReference>
<feature type="non-terminal residue" evidence="2">
    <location>
        <position position="1"/>
    </location>
</feature>
<evidence type="ECO:0000313" key="2">
    <source>
        <dbReference type="EMBL" id="MCI25604.1"/>
    </source>
</evidence>